<feature type="domain" description="DUF4817" evidence="1">
    <location>
        <begin position="6"/>
        <end position="58"/>
    </location>
</feature>
<comment type="caution">
    <text evidence="2">The sequence shown here is derived from an EMBL/GenBank/DDBJ whole genome shotgun (WGS) entry which is preliminary data.</text>
</comment>
<evidence type="ECO:0000259" key="1">
    <source>
        <dbReference type="Pfam" id="PF16087"/>
    </source>
</evidence>
<keyword evidence="3" id="KW-1185">Reference proteome</keyword>
<dbReference type="AlphaFoldDB" id="A0AAV2MX33"/>
<dbReference type="Gene3D" id="3.30.420.10">
    <property type="entry name" value="Ribonuclease H-like superfamily/Ribonuclease H"/>
    <property type="match status" value="1"/>
</dbReference>
<dbReference type="InterPro" id="IPR032135">
    <property type="entry name" value="DUF4817"/>
</dbReference>
<dbReference type="Proteomes" id="UP001497644">
    <property type="component" value="Unassembled WGS sequence"/>
</dbReference>
<evidence type="ECO:0000313" key="3">
    <source>
        <dbReference type="Proteomes" id="UP001497644"/>
    </source>
</evidence>
<dbReference type="PANTHER" id="PTHR47326:SF1">
    <property type="entry name" value="HTH PSQ-TYPE DOMAIN-CONTAINING PROTEIN"/>
    <property type="match status" value="1"/>
</dbReference>
<organism evidence="2 3">
    <name type="scientific">Lasius platythorax</name>
    <dbReference type="NCBI Taxonomy" id="488582"/>
    <lineage>
        <taxon>Eukaryota</taxon>
        <taxon>Metazoa</taxon>
        <taxon>Ecdysozoa</taxon>
        <taxon>Arthropoda</taxon>
        <taxon>Hexapoda</taxon>
        <taxon>Insecta</taxon>
        <taxon>Pterygota</taxon>
        <taxon>Neoptera</taxon>
        <taxon>Endopterygota</taxon>
        <taxon>Hymenoptera</taxon>
        <taxon>Apocrita</taxon>
        <taxon>Aculeata</taxon>
        <taxon>Formicoidea</taxon>
        <taxon>Formicidae</taxon>
        <taxon>Formicinae</taxon>
        <taxon>Lasius</taxon>
        <taxon>Lasius</taxon>
    </lineage>
</organism>
<accession>A0AAV2MX33</accession>
<reference evidence="2" key="1">
    <citation type="submission" date="2024-04" db="EMBL/GenBank/DDBJ databases">
        <authorList>
            <consortium name="Molecular Ecology Group"/>
        </authorList>
    </citation>
    <scope>NUCLEOTIDE SEQUENCE</scope>
</reference>
<dbReference type="EMBL" id="CAXIPU020000424">
    <property type="protein sequence ID" value="CAL1671853.1"/>
    <property type="molecule type" value="Genomic_DNA"/>
</dbReference>
<proteinExistence type="predicted"/>
<dbReference type="Pfam" id="PF16087">
    <property type="entry name" value="DUF4817"/>
    <property type="match status" value="1"/>
</dbReference>
<name>A0AAV2MX33_9HYME</name>
<dbReference type="GO" id="GO:0003676">
    <property type="term" value="F:nucleic acid binding"/>
    <property type="evidence" value="ECO:0007669"/>
    <property type="project" value="InterPro"/>
</dbReference>
<protein>
    <recommendedName>
        <fullName evidence="1">DUF4817 domain-containing protein</fullName>
    </recommendedName>
</protein>
<evidence type="ECO:0000313" key="2">
    <source>
        <dbReference type="EMBL" id="CAL1671853.1"/>
    </source>
</evidence>
<sequence>MDRLSFNELADMHLMYGLAQGNAAEARRLYIQSFPNRDVPGKESFRNVDRNLREFGTLKKRTSEGRPRVDGVTEEEVLEQFERNPATSVRTVSDEIGVPKSTIWNILSRNSMYPYHVQRVQGLSVADYGPRLQFCQWVVNRIDENPNFCENILFTDEVGFDRNGIFNYHNLHVWALENPKAIDQRRHQQQLSCTVWADIIGDELIGPYFFEERLNGQNYVGFLREELGPFLENVPLIIRQNMWFMHDGAPAHFSRVARDHLNRNYGQRWIGRGGPVAWLPRSPDINPLDFYLWGHVKSIVYRNAPNNIADLRQKIIHGFEEIRRDPNVFRRVRNSFDKRITACIRAEGGHFEHLI</sequence>
<dbReference type="InterPro" id="IPR036397">
    <property type="entry name" value="RNaseH_sf"/>
</dbReference>
<gene>
    <name evidence="2" type="ORF">LPLAT_LOCUS5273</name>
</gene>
<dbReference type="PANTHER" id="PTHR47326">
    <property type="entry name" value="TRANSPOSABLE ELEMENT TC3 TRANSPOSASE-LIKE PROTEIN"/>
    <property type="match status" value="1"/>
</dbReference>